<dbReference type="GO" id="GO:0009306">
    <property type="term" value="P:protein secretion"/>
    <property type="evidence" value="ECO:0007669"/>
    <property type="project" value="InterPro"/>
</dbReference>
<dbReference type="InterPro" id="IPR004846">
    <property type="entry name" value="T2SS/T3SS_dom"/>
</dbReference>
<keyword evidence="3" id="KW-0472">Membrane</keyword>
<accession>A0A7T1AP23</accession>
<evidence type="ECO:0000256" key="3">
    <source>
        <dbReference type="ARBA" id="ARBA00023136"/>
    </source>
</evidence>
<evidence type="ECO:0000256" key="1">
    <source>
        <dbReference type="ARBA" id="ARBA00004370"/>
    </source>
</evidence>
<protein>
    <recommendedName>
        <fullName evidence="5">Type II/III secretion system secretin-like domain-containing protein</fullName>
    </recommendedName>
</protein>
<dbReference type="AlphaFoldDB" id="A0A7T1AP23"/>
<name>A0A7T1AP23_ATRLM</name>
<dbReference type="GO" id="GO:0016020">
    <property type="term" value="C:membrane"/>
    <property type="evidence" value="ECO:0007669"/>
    <property type="project" value="UniProtKB-SubCell"/>
</dbReference>
<evidence type="ECO:0000256" key="2">
    <source>
        <dbReference type="ARBA" id="ARBA00022729"/>
    </source>
</evidence>
<comment type="subcellular location">
    <subcellularLocation>
        <location evidence="1">Membrane</location>
    </subcellularLocation>
</comment>
<evidence type="ECO:0000313" key="7">
    <source>
        <dbReference type="Proteomes" id="UP000594463"/>
    </source>
</evidence>
<dbReference type="KEGG" id="alam:RT761_02692"/>
<gene>
    <name evidence="6" type="ORF">RT761_02692</name>
</gene>
<keyword evidence="2" id="KW-0732">Signal</keyword>
<sequence>MSRRWCKKYFIVHLLLIYFLLSLWPISVFAISTSDQPKIDLFCPDISIKEALLTAAFQADVEIVFFEDLSGKVNIRKDGVTFEKALDLILKNTDVSWYLIDGVYYIGTPPVGSSAYIKISSPEKYPLNYINSKELYKLLPQYAGNLILDAPYSVILSGPENLREEIKKEIEKLDHPKEHIQVKTIVAEIKNDTLKDIGVNLSAGDDENLLIGSTASIGGSFERLEKIDAVLRALQESGEAVIHSESEILVLEGEEGRVWSGKDVYYSVETEGTAGTTSNLEIIELGAGIKVIPQYIGEGKIKVDLEAQLKNLEDDNETLPVVISRDTNSSVTLKEKEPLFIAGVNTTKTSEIRNKLLEKNQDSATVKLDEESQLVIFLEAERKSPQESPLVVKLKSGDIKVSPSTIRKTTTEYQFGLGAWYGTLIIPEYQTTPQFWYGLEVKVLSGENFGLYGQLLKASDKNLWLGKVNLEYAIHTDEDTPETINLGIGLKGFWGDVQESAFVAYVKDIRQVEENLLTFFSIGLQFSENESLYFASLGVSYIENEWVLEAEAKYQWNNRASNWTLGIEGKYRLADKTYLVAGYRDNISGSPIEPFDDFDFRGLYAGVTFMF</sequence>
<organism evidence="6 7">
    <name type="scientific">Atribacter laminatus</name>
    <dbReference type="NCBI Taxonomy" id="2847778"/>
    <lineage>
        <taxon>Bacteria</taxon>
        <taxon>Pseudomonadati</taxon>
        <taxon>Atribacterota</taxon>
        <taxon>Atribacteria</taxon>
        <taxon>Atribacterales</taxon>
        <taxon>Atribacteraceae</taxon>
        <taxon>Atribacter</taxon>
    </lineage>
</organism>
<dbReference type="PANTHER" id="PTHR30332:SF24">
    <property type="entry name" value="SECRETIN GSPD-RELATED"/>
    <property type="match status" value="1"/>
</dbReference>
<proteinExistence type="inferred from homology"/>
<dbReference type="PANTHER" id="PTHR30332">
    <property type="entry name" value="PROBABLE GENERAL SECRETION PATHWAY PROTEIN D"/>
    <property type="match status" value="1"/>
</dbReference>
<dbReference type="InterPro" id="IPR050810">
    <property type="entry name" value="Bact_Secretion_Sys_Channel"/>
</dbReference>
<dbReference type="EMBL" id="CP065383">
    <property type="protein sequence ID" value="QPM69459.1"/>
    <property type="molecule type" value="Genomic_DNA"/>
</dbReference>
<dbReference type="Pfam" id="PF00263">
    <property type="entry name" value="Secretin"/>
    <property type="match status" value="1"/>
</dbReference>
<dbReference type="GO" id="GO:0015627">
    <property type="term" value="C:type II protein secretion system complex"/>
    <property type="evidence" value="ECO:0007669"/>
    <property type="project" value="TreeGrafter"/>
</dbReference>
<feature type="domain" description="Type II/III secretion system secretin-like" evidence="5">
    <location>
        <begin position="233"/>
        <end position="355"/>
    </location>
</feature>
<evidence type="ECO:0000256" key="4">
    <source>
        <dbReference type="RuleBase" id="RU004003"/>
    </source>
</evidence>
<evidence type="ECO:0000313" key="6">
    <source>
        <dbReference type="EMBL" id="QPM69459.1"/>
    </source>
</evidence>
<dbReference type="Proteomes" id="UP000594463">
    <property type="component" value="Chromosome"/>
</dbReference>
<evidence type="ECO:0000259" key="5">
    <source>
        <dbReference type="Pfam" id="PF00263"/>
    </source>
</evidence>
<dbReference type="RefSeq" id="WP_218111936.1">
    <property type="nucleotide sequence ID" value="NZ_CP065383.1"/>
</dbReference>
<keyword evidence="7" id="KW-1185">Reference proteome</keyword>
<comment type="similarity">
    <text evidence="4">Belongs to the bacterial secretin family.</text>
</comment>
<reference evidence="6 7" key="1">
    <citation type="journal article" date="2021" name="Nat. Commun.">
        <title>Isolation of a member of the candidate phylum Atribacteria reveals a unique cell membrane structure.</title>
        <authorList>
            <person name="Taiki K."/>
            <person name="Nobu M.K."/>
            <person name="Kusada H."/>
            <person name="Meng X.-Y."/>
            <person name="Hosoki N."/>
            <person name="Uematsu K."/>
            <person name="Yoshioka H."/>
            <person name="Kamagata Y."/>
            <person name="Tamaki H."/>
        </authorList>
    </citation>
    <scope>NUCLEOTIDE SEQUENCE [LARGE SCALE GENOMIC DNA]</scope>
    <source>
        <strain evidence="6 7">RT761</strain>
    </source>
</reference>